<dbReference type="Proteomes" id="UP000659654">
    <property type="component" value="Unassembled WGS sequence"/>
</dbReference>
<feature type="region of interest" description="Disordered" evidence="1">
    <location>
        <begin position="78"/>
        <end position="142"/>
    </location>
</feature>
<evidence type="ECO:0000313" key="4">
    <source>
        <dbReference type="Proteomes" id="UP000659654"/>
    </source>
</evidence>
<sequence>MEGTIREMELRGRPIADCMAGAFLLLPLSRRPQSGLQISASGVGRRFAFEFDGEAGEKHTEQRPRHHDDYHCEVMDRSRAGSEEAEFPSPPRRHRGREDVAETVFLISHDRESPQLPSVKSLPPPEAVTRPQDLSSKVDLSPEGKRLIVPLNEKTV</sequence>
<keyword evidence="4" id="KW-1185">Reference proteome</keyword>
<evidence type="ECO:0000256" key="1">
    <source>
        <dbReference type="SAM" id="MobiDB-lite"/>
    </source>
</evidence>
<evidence type="ECO:0000313" key="2">
    <source>
        <dbReference type="EMBL" id="CAD5221865.1"/>
    </source>
</evidence>
<proteinExistence type="predicted"/>
<dbReference type="EMBL" id="CAJFCV020000003">
    <property type="protein sequence ID" value="CAG9108866.1"/>
    <property type="molecule type" value="Genomic_DNA"/>
</dbReference>
<protein>
    <submittedName>
        <fullName evidence="2">(pine wood nematode) hypothetical protein</fullName>
    </submittedName>
</protein>
<organism evidence="3 5">
    <name type="scientific">Bursaphelenchus xylophilus</name>
    <name type="common">Pinewood nematode worm</name>
    <name type="synonym">Aphelenchoides xylophilus</name>
    <dbReference type="NCBI Taxonomy" id="6326"/>
    <lineage>
        <taxon>Eukaryota</taxon>
        <taxon>Metazoa</taxon>
        <taxon>Ecdysozoa</taxon>
        <taxon>Nematoda</taxon>
        <taxon>Chromadorea</taxon>
        <taxon>Rhabditida</taxon>
        <taxon>Tylenchina</taxon>
        <taxon>Tylenchomorpha</taxon>
        <taxon>Aphelenchoidea</taxon>
        <taxon>Aphelenchoididae</taxon>
        <taxon>Bursaphelenchus</taxon>
    </lineage>
</organism>
<dbReference type="WBParaSite" id="BXY_1612400.1">
    <property type="protein sequence ID" value="BXY_1612400.1"/>
    <property type="gene ID" value="BXY_1612400"/>
</dbReference>
<evidence type="ECO:0000313" key="3">
    <source>
        <dbReference type="Proteomes" id="UP000095284"/>
    </source>
</evidence>
<name>A0A1I7SSV6_BURXY</name>
<evidence type="ECO:0000313" key="5">
    <source>
        <dbReference type="WBParaSite" id="BXY_1612400.1"/>
    </source>
</evidence>
<reference evidence="5" key="1">
    <citation type="submission" date="2016-11" db="UniProtKB">
        <authorList>
            <consortium name="WormBaseParasite"/>
        </authorList>
    </citation>
    <scope>IDENTIFICATION</scope>
</reference>
<dbReference type="Proteomes" id="UP000582659">
    <property type="component" value="Unassembled WGS sequence"/>
</dbReference>
<reference evidence="2" key="2">
    <citation type="submission" date="2020-09" db="EMBL/GenBank/DDBJ databases">
        <authorList>
            <person name="Kikuchi T."/>
        </authorList>
    </citation>
    <scope>NUCLEOTIDE SEQUENCE</scope>
    <source>
        <strain evidence="2">Ka4C1</strain>
    </source>
</reference>
<dbReference type="Proteomes" id="UP000095284">
    <property type="component" value="Unplaced"/>
</dbReference>
<gene>
    <name evidence="2" type="ORF">BXYJ_LOCUS6891</name>
</gene>
<accession>A0A1I7SSV6</accession>
<dbReference type="AlphaFoldDB" id="A0A1I7SSV6"/>
<dbReference type="EMBL" id="CAJFDI010000003">
    <property type="protein sequence ID" value="CAD5221865.1"/>
    <property type="molecule type" value="Genomic_DNA"/>
</dbReference>